<keyword evidence="1" id="KW-0812">Transmembrane</keyword>
<organism evidence="3 4">
    <name type="scientific">Candidatus Electronema aureum</name>
    <dbReference type="NCBI Taxonomy" id="2005002"/>
    <lineage>
        <taxon>Bacteria</taxon>
        <taxon>Pseudomonadati</taxon>
        <taxon>Thermodesulfobacteriota</taxon>
        <taxon>Desulfobulbia</taxon>
        <taxon>Desulfobulbales</taxon>
        <taxon>Desulfobulbaceae</taxon>
        <taxon>Candidatus Electronema</taxon>
    </lineage>
</organism>
<dbReference type="InterPro" id="IPR000157">
    <property type="entry name" value="TIR_dom"/>
</dbReference>
<dbReference type="Proteomes" id="UP000316238">
    <property type="component" value="Unassembled WGS sequence"/>
</dbReference>
<feature type="transmembrane region" description="Helical" evidence="1">
    <location>
        <begin position="179"/>
        <end position="198"/>
    </location>
</feature>
<dbReference type="GO" id="GO:0007165">
    <property type="term" value="P:signal transduction"/>
    <property type="evidence" value="ECO:0007669"/>
    <property type="project" value="InterPro"/>
</dbReference>
<dbReference type="Gene3D" id="1.25.40.10">
    <property type="entry name" value="Tetratricopeptide repeat domain"/>
    <property type="match status" value="1"/>
</dbReference>
<keyword evidence="1" id="KW-0472">Membrane</keyword>
<evidence type="ECO:0000256" key="1">
    <source>
        <dbReference type="SAM" id="Phobius"/>
    </source>
</evidence>
<sequence>MTSPSSRIFLCHSSADKAKVRELYHRLKKDGYYPWLDEEDLLPGQDWQYEIRKAVRSSAIVIVCLSRNSVNKRGYVQKEICFALDAAEEQPEGKIFIIPVRLEDCEVPARLSRWHWMNLYEANGYQRLIKAIGITQCDSIKKVKNLEKTESDFKANINFERIENKTDKDNKIFISKNKIVITSFVIVATFVFFYYKFYPAEVKKDNQIATQQDAYIPKKENNPISVTKENKVVTADAANQKQKIEKTQSATSAINSTSVDKVDQECTGECAQMEEVAKPYRKVINNKNASDDQKALADVYLHIPYEYECSIESVDEQIGRYESFIKKFPKSSFIPEAQISIAGLNMYLLQCYEKDSDKRHLFEKVKNIYKRISMEYSGHNYSTTANNIYNILSSYEKREKEIDFFKINYDYKVEENHNLLLKEIPLCTNTP</sequence>
<dbReference type="InterPro" id="IPR011990">
    <property type="entry name" value="TPR-like_helical_dom_sf"/>
</dbReference>
<gene>
    <name evidence="3" type="ORF">CDV28_10947</name>
</gene>
<dbReference type="InterPro" id="IPR035897">
    <property type="entry name" value="Toll_tir_struct_dom_sf"/>
</dbReference>
<reference evidence="3" key="1">
    <citation type="submission" date="2017-07" db="EMBL/GenBank/DDBJ databases">
        <title>The cable genome - Insights into the physiology and evolution of filamentous bacteria capable of sulfide oxidation via long distance electron transfer.</title>
        <authorList>
            <person name="Thorup C."/>
            <person name="Bjerg J.T."/>
            <person name="Schreiber L."/>
            <person name="Nielsen L.P."/>
            <person name="Kjeldsen K.U."/>
            <person name="Boesen T."/>
            <person name="Boggild A."/>
            <person name="Meysman F."/>
            <person name="Geelhoed J."/>
            <person name="Schramm A."/>
        </authorList>
    </citation>
    <scope>NUCLEOTIDE SEQUENCE [LARGE SCALE GENOMIC DNA]</scope>
    <source>
        <strain evidence="3">GS</strain>
    </source>
</reference>
<evidence type="ECO:0000259" key="2">
    <source>
        <dbReference type="PROSITE" id="PS50104"/>
    </source>
</evidence>
<proteinExistence type="predicted"/>
<comment type="caution">
    <text evidence="3">The sequence shown here is derived from an EMBL/GenBank/DDBJ whole genome shotgun (WGS) entry which is preliminary data.</text>
</comment>
<dbReference type="AlphaFoldDB" id="A0A521G2I2"/>
<evidence type="ECO:0000313" key="3">
    <source>
        <dbReference type="EMBL" id="TAA75234.1"/>
    </source>
</evidence>
<feature type="domain" description="TIR" evidence="2">
    <location>
        <begin position="4"/>
        <end position="132"/>
    </location>
</feature>
<keyword evidence="1" id="KW-1133">Transmembrane helix</keyword>
<dbReference type="EMBL" id="NQJD01000009">
    <property type="protein sequence ID" value="TAA75234.1"/>
    <property type="molecule type" value="Genomic_DNA"/>
</dbReference>
<dbReference type="Pfam" id="PF13676">
    <property type="entry name" value="TIR_2"/>
    <property type="match status" value="1"/>
</dbReference>
<protein>
    <submittedName>
        <fullName evidence="3">TIR domain-containing protein</fullName>
    </submittedName>
</protein>
<name>A0A521G2I2_9BACT</name>
<accession>A0A521G2I2</accession>
<dbReference type="SMART" id="SM00255">
    <property type="entry name" value="TIR"/>
    <property type="match status" value="1"/>
</dbReference>
<dbReference type="SUPFAM" id="SSF52200">
    <property type="entry name" value="Toll/Interleukin receptor TIR domain"/>
    <property type="match status" value="1"/>
</dbReference>
<keyword evidence="4" id="KW-1185">Reference proteome</keyword>
<evidence type="ECO:0000313" key="4">
    <source>
        <dbReference type="Proteomes" id="UP000316238"/>
    </source>
</evidence>
<dbReference type="Gene3D" id="3.40.50.10140">
    <property type="entry name" value="Toll/interleukin-1 receptor homology (TIR) domain"/>
    <property type="match status" value="1"/>
</dbReference>
<dbReference type="PROSITE" id="PS50104">
    <property type="entry name" value="TIR"/>
    <property type="match status" value="1"/>
</dbReference>